<evidence type="ECO:0000313" key="2">
    <source>
        <dbReference type="Proteomes" id="UP000247409"/>
    </source>
</evidence>
<gene>
    <name evidence="1" type="ORF">BWQ96_09591</name>
</gene>
<sequence>MVTRLKGMMESTAEVRNKAEIELRIKALEEAKCSNAWTANLMKRNCIHSSKGLGENGHLDAKPIADALDMMQRKLETYDVANISNTDEVAVLYRSYPSRAIRSSSDPAIYKRVKNRITATLTVLQMAPRCHYLSLANPKNGKLFPGTWIPYETLVFSTKASHLNHKFVIH</sequence>
<proteinExistence type="predicted"/>
<reference evidence="1 2" key="1">
    <citation type="journal article" date="2018" name="Mol. Biol. Evol.">
        <title>Analysis of the draft genome of the red seaweed Gracilariopsis chorda provides insights into genome size evolution in Rhodophyta.</title>
        <authorList>
            <person name="Lee J."/>
            <person name="Yang E.C."/>
            <person name="Graf L."/>
            <person name="Yang J.H."/>
            <person name="Qiu H."/>
            <person name="Zel Zion U."/>
            <person name="Chan C.X."/>
            <person name="Stephens T.G."/>
            <person name="Weber A.P.M."/>
            <person name="Boo G.H."/>
            <person name="Boo S.M."/>
            <person name="Kim K.M."/>
            <person name="Shin Y."/>
            <person name="Jung M."/>
            <person name="Lee S.J."/>
            <person name="Yim H.S."/>
            <person name="Lee J.H."/>
            <person name="Bhattacharya D."/>
            <person name="Yoon H.S."/>
        </authorList>
    </citation>
    <scope>NUCLEOTIDE SEQUENCE [LARGE SCALE GENOMIC DNA]</scope>
    <source>
        <strain evidence="1 2">SKKU-2015</strain>
        <tissue evidence="1">Whole body</tissue>
    </source>
</reference>
<dbReference type="Proteomes" id="UP000247409">
    <property type="component" value="Unassembled WGS sequence"/>
</dbReference>
<keyword evidence="2" id="KW-1185">Reference proteome</keyword>
<comment type="caution">
    <text evidence="1">The sequence shown here is derived from an EMBL/GenBank/DDBJ whole genome shotgun (WGS) entry which is preliminary data.</text>
</comment>
<organism evidence="1 2">
    <name type="scientific">Gracilariopsis chorda</name>
    <dbReference type="NCBI Taxonomy" id="448386"/>
    <lineage>
        <taxon>Eukaryota</taxon>
        <taxon>Rhodophyta</taxon>
        <taxon>Florideophyceae</taxon>
        <taxon>Rhodymeniophycidae</taxon>
        <taxon>Gracilariales</taxon>
        <taxon>Gracilariaceae</taxon>
        <taxon>Gracilariopsis</taxon>
    </lineage>
</organism>
<evidence type="ECO:0000313" key="1">
    <source>
        <dbReference type="EMBL" id="PXF40689.1"/>
    </source>
</evidence>
<dbReference type="EMBL" id="NBIV01000267">
    <property type="protein sequence ID" value="PXF40689.1"/>
    <property type="molecule type" value="Genomic_DNA"/>
</dbReference>
<accession>A0A2V3IF25</accession>
<name>A0A2V3IF25_9FLOR</name>
<dbReference type="AlphaFoldDB" id="A0A2V3IF25"/>
<protein>
    <submittedName>
        <fullName evidence="1">Uncharacterized protein</fullName>
    </submittedName>
</protein>